<feature type="transmembrane region" description="Helical" evidence="1">
    <location>
        <begin position="215"/>
        <end position="241"/>
    </location>
</feature>
<proteinExistence type="predicted"/>
<dbReference type="AlphaFoldDB" id="A0A6C2C643"/>
<name>A0A6C2C643_9LACO</name>
<dbReference type="EMBL" id="SDGZ01000015">
    <property type="protein sequence ID" value="TYC49063.1"/>
    <property type="molecule type" value="Genomic_DNA"/>
</dbReference>
<sequence>MKIFRASFEQSRVIEDDQFLKWMINDVEQPNHEDKPFLMVLLGLGMLYGIYLLPVFAQYLINDNSEESLILLPEINLLPSWLAIGEIVAFISFWLISAFLRRRYNSLFWRHMNVNMLVLLLMLEFNLILLMFIQKEWGLFGVLTSIALLLGVSIVLVKLKLGNLRLMIYGTDDKPKITTKIVRYTFYIIGLIIILFVVCGELLSRNSDRLDGIIMILLMFIALNMMTLMLESFFEIPYILLNFYKYKYSEKYRIAEGKTPREWYGPRHLK</sequence>
<evidence type="ECO:0000313" key="3">
    <source>
        <dbReference type="Proteomes" id="UP000371977"/>
    </source>
</evidence>
<keyword evidence="1" id="KW-0472">Membrane</keyword>
<protein>
    <submittedName>
        <fullName evidence="2">Uncharacterized protein</fullName>
    </submittedName>
</protein>
<keyword evidence="1" id="KW-1133">Transmembrane helix</keyword>
<dbReference type="OrthoDB" id="2195257at2"/>
<accession>A0A6C2C643</accession>
<evidence type="ECO:0000256" key="1">
    <source>
        <dbReference type="SAM" id="Phobius"/>
    </source>
</evidence>
<feature type="transmembrane region" description="Helical" evidence="1">
    <location>
        <begin position="37"/>
        <end position="61"/>
    </location>
</feature>
<evidence type="ECO:0000313" key="2">
    <source>
        <dbReference type="EMBL" id="TYC49063.1"/>
    </source>
</evidence>
<feature type="transmembrane region" description="Helical" evidence="1">
    <location>
        <begin position="139"/>
        <end position="157"/>
    </location>
</feature>
<organism evidence="2 3">
    <name type="scientific">Weissella muntiaci</name>
    <dbReference type="NCBI Taxonomy" id="2508881"/>
    <lineage>
        <taxon>Bacteria</taxon>
        <taxon>Bacillati</taxon>
        <taxon>Bacillota</taxon>
        <taxon>Bacilli</taxon>
        <taxon>Lactobacillales</taxon>
        <taxon>Lactobacillaceae</taxon>
        <taxon>Weissella</taxon>
    </lineage>
</organism>
<keyword evidence="1" id="KW-0812">Transmembrane</keyword>
<feature type="transmembrane region" description="Helical" evidence="1">
    <location>
        <begin position="81"/>
        <end position="100"/>
    </location>
</feature>
<feature type="transmembrane region" description="Helical" evidence="1">
    <location>
        <begin position="112"/>
        <end position="133"/>
    </location>
</feature>
<reference evidence="2 3" key="1">
    <citation type="submission" date="2019-01" db="EMBL/GenBank/DDBJ databases">
        <title>Weissella sp. nov., a novel lactic acid bacterium isolated from animal feces.</title>
        <authorList>
            <person name="Wang L.-T."/>
        </authorList>
    </citation>
    <scope>NUCLEOTIDE SEQUENCE [LARGE SCALE GENOMIC DNA]</scope>
    <source>
        <strain evidence="2 3">8H-2</strain>
    </source>
</reference>
<gene>
    <name evidence="2" type="ORF">ESZ50_07400</name>
</gene>
<dbReference type="Proteomes" id="UP000371977">
    <property type="component" value="Unassembled WGS sequence"/>
</dbReference>
<feature type="transmembrane region" description="Helical" evidence="1">
    <location>
        <begin position="184"/>
        <end position="203"/>
    </location>
</feature>
<dbReference type="RefSeq" id="WP_148622925.1">
    <property type="nucleotide sequence ID" value="NZ_SDGZ01000015.1"/>
</dbReference>
<comment type="caution">
    <text evidence="2">The sequence shown here is derived from an EMBL/GenBank/DDBJ whole genome shotgun (WGS) entry which is preliminary data.</text>
</comment>
<keyword evidence="3" id="KW-1185">Reference proteome</keyword>